<sequence>MDDSELEEMATPSGSSLGDAVSGRGQSMSGEGDELFYIPERRPSLDLGPSPMDTSHWQYVDQAASPALGYRSMTSEDDSVHMSDEDGSPTRVQLSGADSYSSCYSLDSDDCEKMIPKLKCKDDTVSELPVKPELFQDPNEPRHPSLTVAFTFKAISKTLGKLSEADLRYFKMLLWKRYSHSFNTHPQGLDMVDLVDRLLECFNLEFSLQITKTLLQDIEQTKMIDYLETLCIKNEVRHDLCENLKKKFGEVREDADPQGERRPFDDVFTDLYISSTCDNGPNIEHEVVTIEKLDSNRKKEKLLSTKDIFSAERLKHKHFKFMLVTGVAGDLKDPTTLNVIVVNLLRERLLFRSLLLVFSRSMVRRCIPYDTHYDEIDVRGFLDPQKDEYFQKRFTDPDQAARVIAYINSSKTLRIMCHLPLFCSLVADEFQPIFRNQATRAEPPRNITYMYTKLLLALIRPHRAFRAPHRSLNKERDFLMTVGKMAFDMLERGKFKISKYDWEETGVNDEEVVINSGLCTQYMRSPHVLCHEKVISFIHPTMQEYLAALYVFLYFTNQGKNIFEQQLKDRFKGIFKGHTAIELYKSAVDHSLRHDDGKYDIFLRFLLGMGLKTNLGLLEPFCTATVKWPTLVEDATALIEKRIRENQYPGRNGNLKLCLEELKS</sequence>
<keyword evidence="11" id="KW-1185">Reference proteome</keyword>
<dbReference type="InterPro" id="IPR011029">
    <property type="entry name" value="DEATH-like_dom_sf"/>
</dbReference>
<accession>A0AAW1FRU0</accession>
<feature type="region of interest" description="Disordered" evidence="7">
    <location>
        <begin position="74"/>
        <end position="94"/>
    </location>
</feature>
<protein>
    <submittedName>
        <fullName evidence="10">Uncharacterized protein</fullName>
    </submittedName>
</protein>
<dbReference type="EMBL" id="JBCEZU010000045">
    <property type="protein sequence ID" value="KAK9536364.1"/>
    <property type="molecule type" value="Genomic_DNA"/>
</dbReference>
<evidence type="ECO:0000256" key="6">
    <source>
        <dbReference type="ARBA" id="ARBA00022840"/>
    </source>
</evidence>
<evidence type="ECO:0000256" key="5">
    <source>
        <dbReference type="ARBA" id="ARBA00022741"/>
    </source>
</evidence>
<feature type="domain" description="FISNA" evidence="8">
    <location>
        <begin position="239"/>
        <end position="310"/>
    </location>
</feature>
<evidence type="ECO:0000313" key="11">
    <source>
        <dbReference type="Proteomes" id="UP001488805"/>
    </source>
</evidence>
<organism evidence="10 11">
    <name type="scientific">Zoarces viviparus</name>
    <name type="common">Viviparous eelpout</name>
    <name type="synonym">Blennius viviparus</name>
    <dbReference type="NCBI Taxonomy" id="48416"/>
    <lineage>
        <taxon>Eukaryota</taxon>
        <taxon>Metazoa</taxon>
        <taxon>Chordata</taxon>
        <taxon>Craniata</taxon>
        <taxon>Vertebrata</taxon>
        <taxon>Euteleostomi</taxon>
        <taxon>Actinopterygii</taxon>
        <taxon>Neopterygii</taxon>
        <taxon>Teleostei</taxon>
        <taxon>Neoteleostei</taxon>
        <taxon>Acanthomorphata</taxon>
        <taxon>Eupercaria</taxon>
        <taxon>Perciformes</taxon>
        <taxon>Cottioidei</taxon>
        <taxon>Zoarcales</taxon>
        <taxon>Zoarcidae</taxon>
        <taxon>Zoarcinae</taxon>
        <taxon>Zoarces</taxon>
    </lineage>
</organism>
<keyword evidence="5" id="KW-0547">Nucleotide-binding</keyword>
<feature type="region of interest" description="Disordered" evidence="7">
    <location>
        <begin position="1"/>
        <end position="35"/>
    </location>
</feature>
<keyword evidence="6" id="KW-0067">ATP-binding</keyword>
<comment type="caution">
    <text evidence="10">The sequence shown here is derived from an EMBL/GenBank/DDBJ whole genome shotgun (WGS) entry which is preliminary data.</text>
</comment>
<feature type="domain" description="Pyrin" evidence="9">
    <location>
        <begin position="151"/>
        <end position="229"/>
    </location>
</feature>
<evidence type="ECO:0000256" key="1">
    <source>
        <dbReference type="ARBA" id="ARBA00004496"/>
    </source>
</evidence>
<keyword evidence="4" id="KW-0677">Repeat</keyword>
<dbReference type="GO" id="GO:0005524">
    <property type="term" value="F:ATP binding"/>
    <property type="evidence" value="ECO:0007669"/>
    <property type="project" value="UniProtKB-KW"/>
</dbReference>
<dbReference type="Pfam" id="PF17776">
    <property type="entry name" value="NLRC4_HD2"/>
    <property type="match status" value="1"/>
</dbReference>
<evidence type="ECO:0000259" key="9">
    <source>
        <dbReference type="SMART" id="SM01289"/>
    </source>
</evidence>
<dbReference type="InterPro" id="IPR004020">
    <property type="entry name" value="DAPIN"/>
</dbReference>
<evidence type="ECO:0000256" key="7">
    <source>
        <dbReference type="SAM" id="MobiDB-lite"/>
    </source>
</evidence>
<dbReference type="InterPro" id="IPR041267">
    <property type="entry name" value="NLRP_HD2"/>
</dbReference>
<dbReference type="InterPro" id="IPR029495">
    <property type="entry name" value="NACHT-assoc"/>
</dbReference>
<name>A0AAW1FRU0_ZOAVI</name>
<keyword evidence="2" id="KW-0963">Cytoplasm</keyword>
<evidence type="ECO:0000313" key="10">
    <source>
        <dbReference type="EMBL" id="KAK9536364.1"/>
    </source>
</evidence>
<dbReference type="Pfam" id="PF17779">
    <property type="entry name" value="WHD_NOD2"/>
    <property type="match status" value="1"/>
</dbReference>
<evidence type="ECO:0000259" key="8">
    <source>
        <dbReference type="SMART" id="SM01288"/>
    </source>
</evidence>
<dbReference type="InterPro" id="IPR051261">
    <property type="entry name" value="NLR"/>
</dbReference>
<evidence type="ECO:0000256" key="3">
    <source>
        <dbReference type="ARBA" id="ARBA00022614"/>
    </source>
</evidence>
<keyword evidence="3" id="KW-0433">Leucine-rich repeat</keyword>
<reference evidence="10 11" key="1">
    <citation type="journal article" date="2024" name="Genome Biol. Evol.">
        <title>Chromosome-level genome assembly of the viviparous eelpout Zoarces viviparus.</title>
        <authorList>
            <person name="Fuhrmann N."/>
            <person name="Brasseur M.V."/>
            <person name="Bakowski C.E."/>
            <person name="Podsiadlowski L."/>
            <person name="Prost S."/>
            <person name="Krehenwinkel H."/>
            <person name="Mayer C."/>
        </authorList>
    </citation>
    <scope>NUCLEOTIDE SEQUENCE [LARGE SCALE GENOMIC DNA]</scope>
    <source>
        <strain evidence="10">NO-MEL_2022_Ind0_liver</strain>
    </source>
</reference>
<dbReference type="InterPro" id="IPR041075">
    <property type="entry name" value="NOD1/2_WH"/>
</dbReference>
<dbReference type="PANTHER" id="PTHR24106">
    <property type="entry name" value="NACHT, LRR AND CARD DOMAINS-CONTAINING"/>
    <property type="match status" value="1"/>
</dbReference>
<dbReference type="GO" id="GO:0005737">
    <property type="term" value="C:cytoplasm"/>
    <property type="evidence" value="ECO:0007669"/>
    <property type="project" value="UniProtKB-SubCell"/>
</dbReference>
<comment type="subcellular location">
    <subcellularLocation>
        <location evidence="1">Cytoplasm</location>
    </subcellularLocation>
</comment>
<dbReference type="Pfam" id="PF14484">
    <property type="entry name" value="FISNA"/>
    <property type="match status" value="1"/>
</dbReference>
<evidence type="ECO:0000256" key="4">
    <source>
        <dbReference type="ARBA" id="ARBA00022737"/>
    </source>
</evidence>
<dbReference type="SMART" id="SM01289">
    <property type="entry name" value="PYRIN"/>
    <property type="match status" value="1"/>
</dbReference>
<dbReference type="AlphaFoldDB" id="A0AAW1FRU0"/>
<dbReference type="Gene3D" id="1.10.533.10">
    <property type="entry name" value="Death Domain, Fas"/>
    <property type="match status" value="1"/>
</dbReference>
<evidence type="ECO:0000256" key="2">
    <source>
        <dbReference type="ARBA" id="ARBA00022490"/>
    </source>
</evidence>
<gene>
    <name evidence="10" type="ORF">VZT92_006151</name>
</gene>
<dbReference type="Proteomes" id="UP001488805">
    <property type="component" value="Unassembled WGS sequence"/>
</dbReference>
<dbReference type="SMART" id="SM01288">
    <property type="entry name" value="FISNA"/>
    <property type="match status" value="1"/>
</dbReference>
<dbReference type="SUPFAM" id="SSF47986">
    <property type="entry name" value="DEATH domain"/>
    <property type="match status" value="1"/>
</dbReference>
<proteinExistence type="predicted"/>